<evidence type="ECO:0000256" key="11">
    <source>
        <dbReference type="ARBA" id="ARBA00023306"/>
    </source>
</evidence>
<comment type="catalytic activity">
    <reaction evidence="13 14">
        <text>UDP-N-acetyl-alpha-D-muramate + L-alanine + ATP = UDP-N-acetyl-alpha-D-muramoyl-L-alanine + ADP + phosphate + H(+)</text>
        <dbReference type="Rhea" id="RHEA:23372"/>
        <dbReference type="ChEBI" id="CHEBI:15378"/>
        <dbReference type="ChEBI" id="CHEBI:30616"/>
        <dbReference type="ChEBI" id="CHEBI:43474"/>
        <dbReference type="ChEBI" id="CHEBI:57972"/>
        <dbReference type="ChEBI" id="CHEBI:70757"/>
        <dbReference type="ChEBI" id="CHEBI:83898"/>
        <dbReference type="ChEBI" id="CHEBI:456216"/>
        <dbReference type="EC" id="6.3.2.8"/>
    </reaction>
</comment>
<feature type="domain" description="Mur ligase C-terminal" evidence="16">
    <location>
        <begin position="292"/>
        <end position="413"/>
    </location>
</feature>
<evidence type="ECO:0000256" key="6">
    <source>
        <dbReference type="ARBA" id="ARBA00022618"/>
    </source>
</evidence>
<dbReference type="Proteomes" id="UP000003288">
    <property type="component" value="Unassembled WGS sequence"/>
</dbReference>
<evidence type="ECO:0000256" key="8">
    <source>
        <dbReference type="ARBA" id="ARBA00022840"/>
    </source>
</evidence>
<dbReference type="GO" id="GO:0071555">
    <property type="term" value="P:cell wall organization"/>
    <property type="evidence" value="ECO:0007669"/>
    <property type="project" value="UniProtKB-KW"/>
</dbReference>
<keyword evidence="11 14" id="KW-0131">Cell cycle</keyword>
<name>A0AAI9AHC9_9BACT</name>
<keyword evidence="6 14" id="KW-0132">Cell division</keyword>
<keyword evidence="7 14" id="KW-0547">Nucleotide-binding</keyword>
<dbReference type="SUPFAM" id="SSF53244">
    <property type="entry name" value="MurD-like peptide ligases, peptide-binding domain"/>
    <property type="match status" value="1"/>
</dbReference>
<keyword evidence="12 14" id="KW-0961">Cell wall biogenesis/degradation</keyword>
<dbReference type="Proteomes" id="UP000306825">
    <property type="component" value="Chromosome"/>
</dbReference>
<keyword evidence="8 14" id="KW-0067">ATP-binding</keyword>
<comment type="similarity">
    <text evidence="14">Belongs to the MurCDEF family.</text>
</comment>
<dbReference type="GO" id="GO:0005524">
    <property type="term" value="F:ATP binding"/>
    <property type="evidence" value="ECO:0007669"/>
    <property type="project" value="UniProtKB-UniRule"/>
</dbReference>
<dbReference type="InterPro" id="IPR036565">
    <property type="entry name" value="Mur-like_cat_sf"/>
</dbReference>
<dbReference type="InterPro" id="IPR036615">
    <property type="entry name" value="Mur_ligase_C_dom_sf"/>
</dbReference>
<evidence type="ECO:0000259" key="15">
    <source>
        <dbReference type="Pfam" id="PF01225"/>
    </source>
</evidence>
<evidence type="ECO:0000256" key="3">
    <source>
        <dbReference type="ARBA" id="ARBA00012211"/>
    </source>
</evidence>
<comment type="function">
    <text evidence="14">Cell wall formation.</text>
</comment>
<feature type="domain" description="Mur ligase N-terminal catalytic" evidence="15">
    <location>
        <begin position="3"/>
        <end position="101"/>
    </location>
</feature>
<evidence type="ECO:0000256" key="14">
    <source>
        <dbReference type="HAMAP-Rule" id="MF_00046"/>
    </source>
</evidence>
<feature type="domain" description="Mur ligase central" evidence="17">
    <location>
        <begin position="107"/>
        <end position="269"/>
    </location>
</feature>
<reference evidence="19 21" key="2">
    <citation type="submission" date="2019-05" db="EMBL/GenBank/DDBJ databases">
        <title>A comparative analysis of the Nautiliaceae.</title>
        <authorList>
            <person name="Grosche A."/>
            <person name="Smedile F."/>
            <person name="Vetriani C."/>
        </authorList>
    </citation>
    <scope>NUCLEOTIDE SEQUENCE [LARGE SCALE GENOMIC DNA]</scope>
    <source>
        <strain evidence="19 21">TB-2</strain>
    </source>
</reference>
<dbReference type="EMBL" id="CP040463">
    <property type="protein sequence ID" value="QCT94868.1"/>
    <property type="molecule type" value="Genomic_DNA"/>
</dbReference>
<evidence type="ECO:0000256" key="5">
    <source>
        <dbReference type="ARBA" id="ARBA00022598"/>
    </source>
</evidence>
<evidence type="ECO:0000256" key="10">
    <source>
        <dbReference type="ARBA" id="ARBA00022984"/>
    </source>
</evidence>
<dbReference type="HAMAP" id="MF_00046">
    <property type="entry name" value="MurC"/>
    <property type="match status" value="1"/>
</dbReference>
<dbReference type="GO" id="GO:0051301">
    <property type="term" value="P:cell division"/>
    <property type="evidence" value="ECO:0007669"/>
    <property type="project" value="UniProtKB-KW"/>
</dbReference>
<evidence type="ECO:0000313" key="21">
    <source>
        <dbReference type="Proteomes" id="UP000306825"/>
    </source>
</evidence>
<evidence type="ECO:0000313" key="19">
    <source>
        <dbReference type="EMBL" id="QCT94868.1"/>
    </source>
</evidence>
<dbReference type="Gene3D" id="3.40.1190.10">
    <property type="entry name" value="Mur-like, catalytic domain"/>
    <property type="match status" value="1"/>
</dbReference>
<dbReference type="RefSeq" id="WP_007472958.1">
    <property type="nucleotide sequence ID" value="NZ_ABCJ01000001.1"/>
</dbReference>
<comment type="subcellular location">
    <subcellularLocation>
        <location evidence="1 14">Cytoplasm</location>
    </subcellularLocation>
</comment>
<dbReference type="GO" id="GO:0005737">
    <property type="term" value="C:cytoplasm"/>
    <property type="evidence" value="ECO:0007669"/>
    <property type="project" value="UniProtKB-SubCell"/>
</dbReference>
<proteinExistence type="inferred from homology"/>
<reference evidence="18 20" key="1">
    <citation type="journal article" date="2011" name="Stand. Genomic Sci.">
        <title>Draft genome sequence of Caminibacter mediatlanticus strain TB-2, an epsilonproteobacterium isolated from a deep-sea hydrothermal vent.</title>
        <authorList>
            <person name="Giovannelli D."/>
            <person name="Ferriera S."/>
            <person name="Johnson J."/>
            <person name="Kravitz S."/>
            <person name="Perez-Rodriguez I."/>
            <person name="Ricci J."/>
            <person name="O'Brien C."/>
            <person name="Voordeckers J.W."/>
            <person name="Bini E."/>
            <person name="Vetriani C."/>
        </authorList>
    </citation>
    <scope>NUCLEOTIDE SEQUENCE [LARGE SCALE GENOMIC DNA]</scope>
    <source>
        <strain evidence="18 20">TB-2</strain>
    </source>
</reference>
<dbReference type="GO" id="GO:0009252">
    <property type="term" value="P:peptidoglycan biosynthetic process"/>
    <property type="evidence" value="ECO:0007669"/>
    <property type="project" value="UniProtKB-UniRule"/>
</dbReference>
<evidence type="ECO:0000313" key="18">
    <source>
        <dbReference type="EMBL" id="EDM24221.1"/>
    </source>
</evidence>
<dbReference type="SUPFAM" id="SSF51984">
    <property type="entry name" value="MurCD N-terminal domain"/>
    <property type="match status" value="1"/>
</dbReference>
<evidence type="ECO:0000256" key="12">
    <source>
        <dbReference type="ARBA" id="ARBA00023316"/>
    </source>
</evidence>
<dbReference type="PANTHER" id="PTHR43445:SF3">
    <property type="entry name" value="UDP-N-ACETYLMURAMATE--L-ALANINE LIGASE"/>
    <property type="match status" value="1"/>
</dbReference>
<dbReference type="Pfam" id="PF01225">
    <property type="entry name" value="Mur_ligase"/>
    <property type="match status" value="1"/>
</dbReference>
<keyword evidence="4 14" id="KW-0963">Cytoplasm</keyword>
<evidence type="ECO:0000256" key="13">
    <source>
        <dbReference type="ARBA" id="ARBA00047833"/>
    </source>
</evidence>
<dbReference type="GO" id="GO:0008360">
    <property type="term" value="P:regulation of cell shape"/>
    <property type="evidence" value="ECO:0007669"/>
    <property type="project" value="UniProtKB-KW"/>
</dbReference>
<dbReference type="InterPro" id="IPR000713">
    <property type="entry name" value="Mur_ligase_N"/>
</dbReference>
<accession>A0AAI9AHC9</accession>
<dbReference type="EMBL" id="ABCJ01000001">
    <property type="protein sequence ID" value="EDM24221.1"/>
    <property type="molecule type" value="Genomic_DNA"/>
</dbReference>
<evidence type="ECO:0000259" key="17">
    <source>
        <dbReference type="Pfam" id="PF08245"/>
    </source>
</evidence>
<evidence type="ECO:0000256" key="4">
    <source>
        <dbReference type="ARBA" id="ARBA00022490"/>
    </source>
</evidence>
<dbReference type="InterPro" id="IPR004101">
    <property type="entry name" value="Mur_ligase_C"/>
</dbReference>
<organism evidence="18 20">
    <name type="scientific">Caminibacter mediatlanticus TB-2</name>
    <dbReference type="NCBI Taxonomy" id="391592"/>
    <lineage>
        <taxon>Bacteria</taxon>
        <taxon>Pseudomonadati</taxon>
        <taxon>Campylobacterota</taxon>
        <taxon>Epsilonproteobacteria</taxon>
        <taxon>Nautiliales</taxon>
        <taxon>Nautiliaceae</taxon>
        <taxon>Caminibacter</taxon>
    </lineage>
</organism>
<keyword evidence="10 14" id="KW-0573">Peptidoglycan synthesis</keyword>
<dbReference type="SUPFAM" id="SSF53623">
    <property type="entry name" value="MurD-like peptide ligases, catalytic domain"/>
    <property type="match status" value="1"/>
</dbReference>
<protein>
    <recommendedName>
        <fullName evidence="3 14">UDP-N-acetylmuramate--L-alanine ligase</fullName>
        <ecNumber evidence="3 14">6.3.2.8</ecNumber>
    </recommendedName>
    <alternativeName>
        <fullName evidence="14">UDP-N-acetylmuramoyl-L-alanine synthetase</fullName>
    </alternativeName>
</protein>
<dbReference type="Pfam" id="PF08245">
    <property type="entry name" value="Mur_ligase_M"/>
    <property type="match status" value="1"/>
</dbReference>
<comment type="pathway">
    <text evidence="2 14">Cell wall biogenesis; peptidoglycan biosynthesis.</text>
</comment>
<dbReference type="PANTHER" id="PTHR43445">
    <property type="entry name" value="UDP-N-ACETYLMURAMATE--L-ALANINE LIGASE-RELATED"/>
    <property type="match status" value="1"/>
</dbReference>
<dbReference type="InterPro" id="IPR013221">
    <property type="entry name" value="Mur_ligase_cen"/>
</dbReference>
<evidence type="ECO:0000313" key="20">
    <source>
        <dbReference type="Proteomes" id="UP000003288"/>
    </source>
</evidence>
<dbReference type="Pfam" id="PF02875">
    <property type="entry name" value="Mur_ligase_C"/>
    <property type="match status" value="1"/>
</dbReference>
<dbReference type="Gene3D" id="3.90.190.20">
    <property type="entry name" value="Mur ligase, C-terminal domain"/>
    <property type="match status" value="1"/>
</dbReference>
<feature type="binding site" evidence="14">
    <location>
        <begin position="109"/>
        <end position="115"/>
    </location>
    <ligand>
        <name>ATP</name>
        <dbReference type="ChEBI" id="CHEBI:30616"/>
    </ligand>
</feature>
<sequence length="436" mass="49670">MPKIHFIGIGGIGLSAIARYLNKKGIKVSGSDLYETPLTNSLKKEGIEVFIPQKKENIKNDIDKIVYTAVVKEDNPEIIEAKKKGIQTFSRREFIPFILNDKKVISVCGAHGKSTTTAILSSILQNASCLIGAESKEFKSNARYVDSDLMVFEADESDGSFVDSNPYIAVVTNTEPEHMEFYNHDLDLFYSHYEEFLKKAKIRVVNGDDEFIKKLNIPMKKVYLKDAKNIRFEIRDNNPKTIFEYKGYEFEVYGFGEHLALDALLAIEAAKEFLDYNEISKNIKNYKGIKKRFDILQNESSFVLIDDYGHHPTEIKATLHSAINFAKLKGIEKIIAIWQPHKYSRTIDNLDGFIKCFEGVDELIIMPVWSAGEEEVFIDFKSHFKRYNPILANRVIANGKNIMLIDDKDNIIKTYQNGLIIGFGAGDITYQLRGIK</sequence>
<dbReference type="AlphaFoldDB" id="A0AAI9AHC9"/>
<dbReference type="NCBIfam" id="TIGR01082">
    <property type="entry name" value="murC"/>
    <property type="match status" value="1"/>
</dbReference>
<keyword evidence="5 14" id="KW-0436">Ligase</keyword>
<gene>
    <name evidence="14 18" type="primary">murC</name>
    <name evidence="18" type="ORF">CMTB2_01858</name>
    <name evidence="19" type="ORF">FE773_06620</name>
</gene>
<dbReference type="InterPro" id="IPR005758">
    <property type="entry name" value="UDP-N-AcMur_Ala_ligase_MurC"/>
</dbReference>
<keyword evidence="21" id="KW-1185">Reference proteome</keyword>
<dbReference type="GO" id="GO:0008763">
    <property type="term" value="F:UDP-N-acetylmuramate-L-alanine ligase activity"/>
    <property type="evidence" value="ECO:0007669"/>
    <property type="project" value="UniProtKB-UniRule"/>
</dbReference>
<evidence type="ECO:0000256" key="2">
    <source>
        <dbReference type="ARBA" id="ARBA00004752"/>
    </source>
</evidence>
<dbReference type="InterPro" id="IPR050061">
    <property type="entry name" value="MurCDEF_pg_biosynth"/>
</dbReference>
<evidence type="ECO:0000256" key="1">
    <source>
        <dbReference type="ARBA" id="ARBA00004496"/>
    </source>
</evidence>
<evidence type="ECO:0000259" key="16">
    <source>
        <dbReference type="Pfam" id="PF02875"/>
    </source>
</evidence>
<evidence type="ECO:0000256" key="7">
    <source>
        <dbReference type="ARBA" id="ARBA00022741"/>
    </source>
</evidence>
<dbReference type="Gene3D" id="3.40.50.720">
    <property type="entry name" value="NAD(P)-binding Rossmann-like Domain"/>
    <property type="match status" value="1"/>
</dbReference>
<evidence type="ECO:0000256" key="9">
    <source>
        <dbReference type="ARBA" id="ARBA00022960"/>
    </source>
</evidence>
<keyword evidence="9 14" id="KW-0133">Cell shape</keyword>
<dbReference type="EC" id="6.3.2.8" evidence="3 14"/>